<evidence type="ECO:0000313" key="2">
    <source>
        <dbReference type="Proteomes" id="UP000886501"/>
    </source>
</evidence>
<dbReference type="Proteomes" id="UP000886501">
    <property type="component" value="Unassembled WGS sequence"/>
</dbReference>
<comment type="caution">
    <text evidence="1">The sequence shown here is derived from an EMBL/GenBank/DDBJ whole genome shotgun (WGS) entry which is preliminary data.</text>
</comment>
<proteinExistence type="predicted"/>
<reference evidence="1" key="1">
    <citation type="submission" date="2019-10" db="EMBL/GenBank/DDBJ databases">
        <authorList>
            <consortium name="DOE Joint Genome Institute"/>
            <person name="Kuo A."/>
            <person name="Miyauchi S."/>
            <person name="Kiss E."/>
            <person name="Drula E."/>
            <person name="Kohler A."/>
            <person name="Sanchez-Garcia M."/>
            <person name="Andreopoulos B."/>
            <person name="Barry K.W."/>
            <person name="Bonito G."/>
            <person name="Buee M."/>
            <person name="Carver A."/>
            <person name="Chen C."/>
            <person name="Cichocki N."/>
            <person name="Clum A."/>
            <person name="Culley D."/>
            <person name="Crous P.W."/>
            <person name="Fauchery L."/>
            <person name="Girlanda M."/>
            <person name="Hayes R."/>
            <person name="Keri Z."/>
            <person name="Labutti K."/>
            <person name="Lipzen A."/>
            <person name="Lombard V."/>
            <person name="Magnuson J."/>
            <person name="Maillard F."/>
            <person name="Morin E."/>
            <person name="Murat C."/>
            <person name="Nolan M."/>
            <person name="Ohm R."/>
            <person name="Pangilinan J."/>
            <person name="Pereira M."/>
            <person name="Perotto S."/>
            <person name="Peter M."/>
            <person name="Riley R."/>
            <person name="Sitrit Y."/>
            <person name="Stielow B."/>
            <person name="Szollosi G."/>
            <person name="Zifcakova L."/>
            <person name="Stursova M."/>
            <person name="Spatafora J.W."/>
            <person name="Tedersoo L."/>
            <person name="Vaario L.-M."/>
            <person name="Yamada A."/>
            <person name="Yan M."/>
            <person name="Wang P."/>
            <person name="Xu J."/>
            <person name="Bruns T."/>
            <person name="Baldrian P."/>
            <person name="Vilgalys R."/>
            <person name="Henrissat B."/>
            <person name="Grigoriev I.V."/>
            <person name="Hibbett D."/>
            <person name="Nagy L.G."/>
            <person name="Martin F.M."/>
        </authorList>
    </citation>
    <scope>NUCLEOTIDE SEQUENCE</scope>
    <source>
        <strain evidence="1">P2</strain>
    </source>
</reference>
<sequence length="165" mass="17948">MRKLTGIQSPGLVPFNIPTRSLLGGLQDPHIVRVTSVDINPGIMHHDCNEDLEIKGASRNHQVSEYDSRCKCKAIGTSLDIQDRFHQSGCTPLHGAGGEAGLDNANGFHSSSFVEGHSGISKGDLTDRGTWESPSFHPSAKITKICIQESDGRPQQFGEARRWMA</sequence>
<gene>
    <name evidence="1" type="ORF">BDM02DRAFT_3130636</name>
</gene>
<keyword evidence="2" id="KW-1185">Reference proteome</keyword>
<reference evidence="1" key="2">
    <citation type="journal article" date="2020" name="Nat. Commun.">
        <title>Large-scale genome sequencing of mycorrhizal fungi provides insights into the early evolution of symbiotic traits.</title>
        <authorList>
            <person name="Miyauchi S."/>
            <person name="Kiss E."/>
            <person name="Kuo A."/>
            <person name="Drula E."/>
            <person name="Kohler A."/>
            <person name="Sanchez-Garcia M."/>
            <person name="Morin E."/>
            <person name="Andreopoulos B."/>
            <person name="Barry K.W."/>
            <person name="Bonito G."/>
            <person name="Buee M."/>
            <person name="Carver A."/>
            <person name="Chen C."/>
            <person name="Cichocki N."/>
            <person name="Clum A."/>
            <person name="Culley D."/>
            <person name="Crous P.W."/>
            <person name="Fauchery L."/>
            <person name="Girlanda M."/>
            <person name="Hayes R.D."/>
            <person name="Keri Z."/>
            <person name="LaButti K."/>
            <person name="Lipzen A."/>
            <person name="Lombard V."/>
            <person name="Magnuson J."/>
            <person name="Maillard F."/>
            <person name="Murat C."/>
            <person name="Nolan M."/>
            <person name="Ohm R.A."/>
            <person name="Pangilinan J."/>
            <person name="Pereira M.F."/>
            <person name="Perotto S."/>
            <person name="Peter M."/>
            <person name="Pfister S."/>
            <person name="Riley R."/>
            <person name="Sitrit Y."/>
            <person name="Stielow J.B."/>
            <person name="Szollosi G."/>
            <person name="Zifcakova L."/>
            <person name="Stursova M."/>
            <person name="Spatafora J.W."/>
            <person name="Tedersoo L."/>
            <person name="Vaario L.M."/>
            <person name="Yamada A."/>
            <person name="Yan M."/>
            <person name="Wang P."/>
            <person name="Xu J."/>
            <person name="Bruns T."/>
            <person name="Baldrian P."/>
            <person name="Vilgalys R."/>
            <person name="Dunand C."/>
            <person name="Henrissat B."/>
            <person name="Grigoriev I.V."/>
            <person name="Hibbett D."/>
            <person name="Nagy L.G."/>
            <person name="Martin F.M."/>
        </authorList>
    </citation>
    <scope>NUCLEOTIDE SEQUENCE</scope>
    <source>
        <strain evidence="1">P2</strain>
    </source>
</reference>
<protein>
    <submittedName>
        <fullName evidence="1">Uncharacterized protein</fullName>
    </submittedName>
</protein>
<organism evidence="1 2">
    <name type="scientific">Thelephora ganbajun</name>
    <name type="common">Ganba fungus</name>
    <dbReference type="NCBI Taxonomy" id="370292"/>
    <lineage>
        <taxon>Eukaryota</taxon>
        <taxon>Fungi</taxon>
        <taxon>Dikarya</taxon>
        <taxon>Basidiomycota</taxon>
        <taxon>Agaricomycotina</taxon>
        <taxon>Agaricomycetes</taxon>
        <taxon>Thelephorales</taxon>
        <taxon>Thelephoraceae</taxon>
        <taxon>Thelephora</taxon>
    </lineage>
</organism>
<name>A0ACB6Z9B5_THEGA</name>
<dbReference type="EMBL" id="MU118068">
    <property type="protein sequence ID" value="KAF9646094.1"/>
    <property type="molecule type" value="Genomic_DNA"/>
</dbReference>
<accession>A0ACB6Z9B5</accession>
<evidence type="ECO:0000313" key="1">
    <source>
        <dbReference type="EMBL" id="KAF9646094.1"/>
    </source>
</evidence>